<gene>
    <name evidence="2" type="ORF">CAEBREN_03578</name>
</gene>
<sequence>MGVRVPPWAILFFLFVLISLSEYRVKMFCIDYIKGEHQNKMDMDEICGKVDRWRFFELTQCFE</sequence>
<name>G0NYT0_CAEBE</name>
<feature type="transmembrane region" description="Helical" evidence="1">
    <location>
        <begin position="6"/>
        <end position="25"/>
    </location>
</feature>
<evidence type="ECO:0000313" key="3">
    <source>
        <dbReference type="Proteomes" id="UP000008068"/>
    </source>
</evidence>
<dbReference type="AlphaFoldDB" id="G0NYT0"/>
<evidence type="ECO:0000256" key="1">
    <source>
        <dbReference type="SAM" id="Phobius"/>
    </source>
</evidence>
<dbReference type="EMBL" id="GL379984">
    <property type="protein sequence ID" value="EGT40204.1"/>
    <property type="molecule type" value="Genomic_DNA"/>
</dbReference>
<accession>G0NYT0</accession>
<organism evidence="3">
    <name type="scientific">Caenorhabditis brenneri</name>
    <name type="common">Nematode worm</name>
    <dbReference type="NCBI Taxonomy" id="135651"/>
    <lineage>
        <taxon>Eukaryota</taxon>
        <taxon>Metazoa</taxon>
        <taxon>Ecdysozoa</taxon>
        <taxon>Nematoda</taxon>
        <taxon>Chromadorea</taxon>
        <taxon>Rhabditida</taxon>
        <taxon>Rhabditina</taxon>
        <taxon>Rhabditomorpha</taxon>
        <taxon>Rhabditoidea</taxon>
        <taxon>Rhabditidae</taxon>
        <taxon>Peloderinae</taxon>
        <taxon>Caenorhabditis</taxon>
    </lineage>
</organism>
<evidence type="ECO:0000313" key="2">
    <source>
        <dbReference type="EMBL" id="EGT40204.1"/>
    </source>
</evidence>
<keyword evidence="1" id="KW-0812">Transmembrane</keyword>
<keyword evidence="1" id="KW-1133">Transmembrane helix</keyword>
<dbReference type="Proteomes" id="UP000008068">
    <property type="component" value="Unassembled WGS sequence"/>
</dbReference>
<dbReference type="HOGENOM" id="CLU_2887830_0_0_1"/>
<dbReference type="InParanoid" id="G0NYT0"/>
<protein>
    <submittedName>
        <fullName evidence="2">Uncharacterized protein</fullName>
    </submittedName>
</protein>
<reference evidence="3" key="1">
    <citation type="submission" date="2011-07" db="EMBL/GenBank/DDBJ databases">
        <authorList>
            <consortium name="Caenorhabditis brenneri Sequencing and Analysis Consortium"/>
            <person name="Wilson R.K."/>
        </authorList>
    </citation>
    <scope>NUCLEOTIDE SEQUENCE [LARGE SCALE GENOMIC DNA]</scope>
    <source>
        <strain evidence="3">PB2801</strain>
    </source>
</reference>
<keyword evidence="1" id="KW-0472">Membrane</keyword>
<keyword evidence="3" id="KW-1185">Reference proteome</keyword>
<proteinExistence type="predicted"/>